<keyword evidence="3" id="KW-1185">Reference proteome</keyword>
<keyword evidence="1" id="KW-0472">Membrane</keyword>
<keyword evidence="1" id="KW-0812">Transmembrane</keyword>
<feature type="chain" id="PRO_5039357342" evidence="2">
    <location>
        <begin position="22"/>
        <end position="102"/>
    </location>
</feature>
<dbReference type="Pfam" id="PF17672">
    <property type="entry name" value="FIMP"/>
    <property type="match status" value="1"/>
</dbReference>
<protein>
    <submittedName>
        <fullName evidence="4">Uncharacterized protein C16orf92 homolog</fullName>
    </submittedName>
</protein>
<dbReference type="RefSeq" id="XP_006877123.1">
    <property type="nucleotide sequence ID" value="XM_006877061.1"/>
</dbReference>
<dbReference type="OrthoDB" id="9606174at2759"/>
<dbReference type="PANTHER" id="PTHR38648:SF1">
    <property type="entry name" value="FERTILIZATION-INFLUENCING MEMBRANE PROTEIN"/>
    <property type="match status" value="1"/>
</dbReference>
<feature type="transmembrane region" description="Helical" evidence="1">
    <location>
        <begin position="77"/>
        <end position="100"/>
    </location>
</feature>
<reference evidence="4" key="1">
    <citation type="submission" date="2025-08" db="UniProtKB">
        <authorList>
            <consortium name="RefSeq"/>
        </authorList>
    </citation>
    <scope>IDENTIFICATION</scope>
    <source>
        <tissue evidence="4">Spleen</tissue>
    </source>
</reference>
<keyword evidence="2" id="KW-0732">Signal</keyword>
<dbReference type="Proteomes" id="UP000504623">
    <property type="component" value="Unplaced"/>
</dbReference>
<evidence type="ECO:0000256" key="2">
    <source>
        <dbReference type="SAM" id="SignalP"/>
    </source>
</evidence>
<dbReference type="AlphaFoldDB" id="A0A9B0UA65"/>
<evidence type="ECO:0000313" key="4">
    <source>
        <dbReference type="RefSeq" id="XP_006877123.1"/>
    </source>
</evidence>
<keyword evidence="1" id="KW-1133">Transmembrane helix</keyword>
<proteinExistence type="predicted"/>
<dbReference type="PANTHER" id="PTHR38648">
    <property type="entry name" value="RIKEN CDNA 4930451I11 GENE"/>
    <property type="match status" value="1"/>
</dbReference>
<gene>
    <name evidence="4" type="primary">LOC102841587</name>
</gene>
<sequence length="102" mass="11826">MRPRWWLWMWLWLAGLGVIDSAPRPEKVKAEGTESLRFIDRPDFFDYPDSDTARVLALSQFIGENPDIFVDSDSSSDFFHCILVAALVLAFIFLLLQFCIHM</sequence>
<feature type="signal peptide" evidence="2">
    <location>
        <begin position="1"/>
        <end position="21"/>
    </location>
</feature>
<dbReference type="GeneID" id="102841587"/>
<dbReference type="GO" id="GO:0007342">
    <property type="term" value="P:fusion of sperm to egg plasma membrane involved in single fertilization"/>
    <property type="evidence" value="ECO:0007669"/>
    <property type="project" value="InterPro"/>
</dbReference>
<evidence type="ECO:0000313" key="3">
    <source>
        <dbReference type="Proteomes" id="UP000504623"/>
    </source>
</evidence>
<organism evidence="3 4">
    <name type="scientific">Chrysochloris asiatica</name>
    <name type="common">Cape golden mole</name>
    <dbReference type="NCBI Taxonomy" id="185453"/>
    <lineage>
        <taxon>Eukaryota</taxon>
        <taxon>Metazoa</taxon>
        <taxon>Chordata</taxon>
        <taxon>Craniata</taxon>
        <taxon>Vertebrata</taxon>
        <taxon>Euteleostomi</taxon>
        <taxon>Mammalia</taxon>
        <taxon>Eutheria</taxon>
        <taxon>Afrotheria</taxon>
        <taxon>Chrysochloridae</taxon>
        <taxon>Chrysochlorinae</taxon>
        <taxon>Chrysochloris</taxon>
    </lineage>
</organism>
<dbReference type="InterPro" id="IPR038813">
    <property type="entry name" value="FIMP"/>
</dbReference>
<dbReference type="CTD" id="122173401"/>
<evidence type="ECO:0000256" key="1">
    <source>
        <dbReference type="SAM" id="Phobius"/>
    </source>
</evidence>
<accession>A0A9B0UA65</accession>
<name>A0A9B0UA65_CHRAS</name>